<evidence type="ECO:0000256" key="6">
    <source>
        <dbReference type="SAM" id="Phobius"/>
    </source>
</evidence>
<dbReference type="Proteomes" id="UP001396334">
    <property type="component" value="Unassembled WGS sequence"/>
</dbReference>
<sequence>MSENECFPKFKKLRLTHLSNTKLTHGLSGGERRLVSIGQSLLHDPAVLLLDEPTSGLDSTSAFNVKRILKSIDVSRQRTVVLSMHQPSFKILSTMDRIMLLSKGKVVHHGTIYINIGYDKEGIEKRFGLFAFTLTFLLSSTTEALPIFLDERPILSAERNIKWGLQILVLPHSKYPCLLAISACHCDHIFDILLLPSESIASWQAFAYFVLVVWINFLMENSFVFFLSSVAPNYIAGTSLVTILMGCFFLFSGYSISKDNMPK</sequence>
<reference evidence="9 10" key="1">
    <citation type="journal article" date="2024" name="G3 (Bethesda)">
        <title>Genome assembly of Hibiscus sabdariffa L. provides insights into metabolisms of medicinal natural products.</title>
        <authorList>
            <person name="Kim T."/>
        </authorList>
    </citation>
    <scope>NUCLEOTIDE SEQUENCE [LARGE SCALE GENOMIC DNA]</scope>
    <source>
        <strain evidence="9">TK-2024</strain>
        <tissue evidence="9">Old leaves</tissue>
    </source>
</reference>
<feature type="domain" description="ABC transporter" evidence="7">
    <location>
        <begin position="10"/>
        <end position="55"/>
    </location>
</feature>
<dbReference type="InterPro" id="IPR050352">
    <property type="entry name" value="ABCG_transporters"/>
</dbReference>
<keyword evidence="3 6" id="KW-0812">Transmembrane</keyword>
<evidence type="ECO:0000259" key="7">
    <source>
        <dbReference type="Pfam" id="PF00005"/>
    </source>
</evidence>
<name>A0ABR2U723_9ROSI</name>
<evidence type="ECO:0000313" key="9">
    <source>
        <dbReference type="EMBL" id="KAK9045522.1"/>
    </source>
</evidence>
<keyword evidence="5 6" id="KW-0472">Membrane</keyword>
<gene>
    <name evidence="9" type="ORF">V6N11_051432</name>
</gene>
<dbReference type="InterPro" id="IPR027417">
    <property type="entry name" value="P-loop_NTPase"/>
</dbReference>
<dbReference type="Pfam" id="PF00005">
    <property type="entry name" value="ABC_tran"/>
    <property type="match status" value="1"/>
</dbReference>
<comment type="caution">
    <text evidence="9">The sequence shown here is derived from an EMBL/GenBank/DDBJ whole genome shotgun (WGS) entry which is preliminary data.</text>
</comment>
<evidence type="ECO:0008006" key="11">
    <source>
        <dbReference type="Google" id="ProtNLM"/>
    </source>
</evidence>
<dbReference type="EMBL" id="JBBPBN010000001">
    <property type="protein sequence ID" value="KAK9045522.1"/>
    <property type="molecule type" value="Genomic_DNA"/>
</dbReference>
<comment type="subcellular location">
    <subcellularLocation>
        <location evidence="1">Membrane</location>
        <topology evidence="1">Multi-pass membrane protein</topology>
    </subcellularLocation>
</comment>
<keyword evidence="2" id="KW-0813">Transport</keyword>
<evidence type="ECO:0000313" key="10">
    <source>
        <dbReference type="Proteomes" id="UP001396334"/>
    </source>
</evidence>
<evidence type="ECO:0000256" key="2">
    <source>
        <dbReference type="ARBA" id="ARBA00022448"/>
    </source>
</evidence>
<feature type="transmembrane region" description="Helical" evidence="6">
    <location>
        <begin position="127"/>
        <end position="149"/>
    </location>
</feature>
<evidence type="ECO:0000256" key="5">
    <source>
        <dbReference type="ARBA" id="ARBA00023136"/>
    </source>
</evidence>
<keyword evidence="10" id="KW-1185">Reference proteome</keyword>
<feature type="domain" description="ABC-2 type transporter transmembrane" evidence="8">
    <location>
        <begin position="110"/>
        <end position="262"/>
    </location>
</feature>
<evidence type="ECO:0000256" key="1">
    <source>
        <dbReference type="ARBA" id="ARBA00004141"/>
    </source>
</evidence>
<accession>A0ABR2U723</accession>
<dbReference type="Gene3D" id="3.40.50.300">
    <property type="entry name" value="P-loop containing nucleotide triphosphate hydrolases"/>
    <property type="match status" value="1"/>
</dbReference>
<keyword evidence="4 6" id="KW-1133">Transmembrane helix</keyword>
<dbReference type="InterPro" id="IPR013525">
    <property type="entry name" value="ABC2_TM"/>
</dbReference>
<feature type="transmembrane region" description="Helical" evidence="6">
    <location>
        <begin position="234"/>
        <end position="256"/>
    </location>
</feature>
<dbReference type="SUPFAM" id="SSF52540">
    <property type="entry name" value="P-loop containing nucleoside triphosphate hydrolases"/>
    <property type="match status" value="1"/>
</dbReference>
<dbReference type="InterPro" id="IPR003439">
    <property type="entry name" value="ABC_transporter-like_ATP-bd"/>
</dbReference>
<organism evidence="9 10">
    <name type="scientific">Hibiscus sabdariffa</name>
    <name type="common">roselle</name>
    <dbReference type="NCBI Taxonomy" id="183260"/>
    <lineage>
        <taxon>Eukaryota</taxon>
        <taxon>Viridiplantae</taxon>
        <taxon>Streptophyta</taxon>
        <taxon>Embryophyta</taxon>
        <taxon>Tracheophyta</taxon>
        <taxon>Spermatophyta</taxon>
        <taxon>Magnoliopsida</taxon>
        <taxon>eudicotyledons</taxon>
        <taxon>Gunneridae</taxon>
        <taxon>Pentapetalae</taxon>
        <taxon>rosids</taxon>
        <taxon>malvids</taxon>
        <taxon>Malvales</taxon>
        <taxon>Malvaceae</taxon>
        <taxon>Malvoideae</taxon>
        <taxon>Hibiscus</taxon>
    </lineage>
</organism>
<dbReference type="Pfam" id="PF01061">
    <property type="entry name" value="ABC2_membrane"/>
    <property type="match status" value="1"/>
</dbReference>
<proteinExistence type="predicted"/>
<evidence type="ECO:0000256" key="3">
    <source>
        <dbReference type="ARBA" id="ARBA00022692"/>
    </source>
</evidence>
<protein>
    <recommendedName>
        <fullName evidence="11">ABC transporter domain-containing protein</fullName>
    </recommendedName>
</protein>
<dbReference type="PANTHER" id="PTHR48041">
    <property type="entry name" value="ABC TRANSPORTER G FAMILY MEMBER 28"/>
    <property type="match status" value="1"/>
</dbReference>
<evidence type="ECO:0000256" key="4">
    <source>
        <dbReference type="ARBA" id="ARBA00022989"/>
    </source>
</evidence>
<evidence type="ECO:0000259" key="8">
    <source>
        <dbReference type="Pfam" id="PF01061"/>
    </source>
</evidence>
<feature type="transmembrane region" description="Helical" evidence="6">
    <location>
        <begin position="205"/>
        <end position="227"/>
    </location>
</feature>
<dbReference type="PANTHER" id="PTHR48041:SF27">
    <property type="entry name" value="ABC TRANSPORTER G FAMILY MEMBER 8"/>
    <property type="match status" value="1"/>
</dbReference>